<evidence type="ECO:0000313" key="3">
    <source>
        <dbReference type="Proteomes" id="UP000886523"/>
    </source>
</evidence>
<feature type="region of interest" description="Disordered" evidence="1">
    <location>
        <begin position="33"/>
        <end position="54"/>
    </location>
</feature>
<accession>A0A9P6BB40</accession>
<dbReference type="EMBL" id="MU128909">
    <property type="protein sequence ID" value="KAF9521043.1"/>
    <property type="molecule type" value="Genomic_DNA"/>
</dbReference>
<evidence type="ECO:0000256" key="1">
    <source>
        <dbReference type="SAM" id="MobiDB-lite"/>
    </source>
</evidence>
<comment type="caution">
    <text evidence="2">The sequence shown here is derived from an EMBL/GenBank/DDBJ whole genome shotgun (WGS) entry which is preliminary data.</text>
</comment>
<proteinExistence type="predicted"/>
<gene>
    <name evidence="2" type="ORF">BS47DRAFT_1386747</name>
</gene>
<reference evidence="2" key="1">
    <citation type="journal article" date="2020" name="Nat. Commun.">
        <title>Large-scale genome sequencing of mycorrhizal fungi provides insights into the early evolution of symbiotic traits.</title>
        <authorList>
            <person name="Miyauchi S."/>
            <person name="Kiss E."/>
            <person name="Kuo A."/>
            <person name="Drula E."/>
            <person name="Kohler A."/>
            <person name="Sanchez-Garcia M."/>
            <person name="Morin E."/>
            <person name="Andreopoulos B."/>
            <person name="Barry K.W."/>
            <person name="Bonito G."/>
            <person name="Buee M."/>
            <person name="Carver A."/>
            <person name="Chen C."/>
            <person name="Cichocki N."/>
            <person name="Clum A."/>
            <person name="Culley D."/>
            <person name="Crous P.W."/>
            <person name="Fauchery L."/>
            <person name="Girlanda M."/>
            <person name="Hayes R.D."/>
            <person name="Keri Z."/>
            <person name="LaButti K."/>
            <person name="Lipzen A."/>
            <person name="Lombard V."/>
            <person name="Magnuson J."/>
            <person name="Maillard F."/>
            <person name="Murat C."/>
            <person name="Nolan M."/>
            <person name="Ohm R.A."/>
            <person name="Pangilinan J."/>
            <person name="Pereira M.F."/>
            <person name="Perotto S."/>
            <person name="Peter M."/>
            <person name="Pfister S."/>
            <person name="Riley R."/>
            <person name="Sitrit Y."/>
            <person name="Stielow J.B."/>
            <person name="Szollosi G."/>
            <person name="Zifcakova L."/>
            <person name="Stursova M."/>
            <person name="Spatafora J.W."/>
            <person name="Tedersoo L."/>
            <person name="Vaario L.M."/>
            <person name="Yamada A."/>
            <person name="Yan M."/>
            <person name="Wang P."/>
            <person name="Xu J."/>
            <person name="Bruns T."/>
            <person name="Baldrian P."/>
            <person name="Vilgalys R."/>
            <person name="Dunand C."/>
            <person name="Henrissat B."/>
            <person name="Grigoriev I.V."/>
            <person name="Hibbett D."/>
            <person name="Nagy L.G."/>
            <person name="Martin F.M."/>
        </authorList>
    </citation>
    <scope>NUCLEOTIDE SEQUENCE</scope>
    <source>
        <strain evidence="2">UP504</strain>
    </source>
</reference>
<dbReference type="AlphaFoldDB" id="A0A9P6BB40"/>
<sequence length="106" mass="11909">MTKPSYFALVGIETLTLQELLACRARWNGLSPMDWTNPLEPEPPPSSGPSPLLNSDTTELTFKVDVTDLVVFVLIFFDRPWSTSDGHPPERVLQADIMQEKTVSYN</sequence>
<evidence type="ECO:0000313" key="2">
    <source>
        <dbReference type="EMBL" id="KAF9521043.1"/>
    </source>
</evidence>
<keyword evidence="3" id="KW-1185">Reference proteome</keyword>
<dbReference type="Proteomes" id="UP000886523">
    <property type="component" value="Unassembled WGS sequence"/>
</dbReference>
<organism evidence="2 3">
    <name type="scientific">Hydnum rufescens UP504</name>
    <dbReference type="NCBI Taxonomy" id="1448309"/>
    <lineage>
        <taxon>Eukaryota</taxon>
        <taxon>Fungi</taxon>
        <taxon>Dikarya</taxon>
        <taxon>Basidiomycota</taxon>
        <taxon>Agaricomycotina</taxon>
        <taxon>Agaricomycetes</taxon>
        <taxon>Cantharellales</taxon>
        <taxon>Hydnaceae</taxon>
        <taxon>Hydnum</taxon>
    </lineage>
</organism>
<protein>
    <submittedName>
        <fullName evidence="2">Uncharacterized protein</fullName>
    </submittedName>
</protein>
<name>A0A9P6BB40_9AGAM</name>